<organism evidence="2 3">
    <name type="scientific">Eleginops maclovinus</name>
    <name type="common">Patagonian blennie</name>
    <name type="synonym">Eleginus maclovinus</name>
    <dbReference type="NCBI Taxonomy" id="56733"/>
    <lineage>
        <taxon>Eukaryota</taxon>
        <taxon>Metazoa</taxon>
        <taxon>Chordata</taxon>
        <taxon>Craniata</taxon>
        <taxon>Vertebrata</taxon>
        <taxon>Euteleostomi</taxon>
        <taxon>Actinopterygii</taxon>
        <taxon>Neopterygii</taxon>
        <taxon>Teleostei</taxon>
        <taxon>Neoteleostei</taxon>
        <taxon>Acanthomorphata</taxon>
        <taxon>Eupercaria</taxon>
        <taxon>Perciformes</taxon>
        <taxon>Notothenioidei</taxon>
        <taxon>Eleginopidae</taxon>
        <taxon>Eleginops</taxon>
    </lineage>
</organism>
<reference evidence="2 3" key="1">
    <citation type="journal article" date="2023" name="Genes (Basel)">
        <title>Chromosome-Level Genome Assembly and Circadian Gene Repertoire of the Patagonia Blennie Eleginops maclovinus-The Closest Ancestral Proxy of Antarctic Cryonotothenioids.</title>
        <authorList>
            <person name="Cheng C.C."/>
            <person name="Rivera-Colon A.G."/>
            <person name="Minhas B.F."/>
            <person name="Wilson L."/>
            <person name="Rayamajhi N."/>
            <person name="Vargas-Chacoff L."/>
            <person name="Catchen J.M."/>
        </authorList>
    </citation>
    <scope>NUCLEOTIDE SEQUENCE [LARGE SCALE GENOMIC DNA]</scope>
    <source>
        <strain evidence="2">JMC-PN-2008</strain>
    </source>
</reference>
<dbReference type="EMBL" id="JAUZQC010000008">
    <property type="protein sequence ID" value="KAK5867931.1"/>
    <property type="molecule type" value="Genomic_DNA"/>
</dbReference>
<evidence type="ECO:0000256" key="1">
    <source>
        <dbReference type="SAM" id="MobiDB-lite"/>
    </source>
</evidence>
<feature type="region of interest" description="Disordered" evidence="1">
    <location>
        <begin position="1"/>
        <end position="25"/>
    </location>
</feature>
<comment type="caution">
    <text evidence="2">The sequence shown here is derived from an EMBL/GenBank/DDBJ whole genome shotgun (WGS) entry which is preliminary data.</text>
</comment>
<proteinExistence type="predicted"/>
<dbReference type="Proteomes" id="UP001346869">
    <property type="component" value="Unassembled WGS sequence"/>
</dbReference>
<evidence type="ECO:0000313" key="3">
    <source>
        <dbReference type="Proteomes" id="UP001346869"/>
    </source>
</evidence>
<keyword evidence="3" id="KW-1185">Reference proteome</keyword>
<protein>
    <submittedName>
        <fullName evidence="2">Uncharacterized protein</fullName>
    </submittedName>
</protein>
<name>A0AAN7XQ50_ELEMC</name>
<dbReference type="AlphaFoldDB" id="A0AAN7XQ50"/>
<sequence length="67" mass="7098">MVVPTEETVHKEGPVRLGGSGSRSLKQSLARIKGLSGGRGVLEDGKLSDLQMKRLGGKSDRRKAGPK</sequence>
<evidence type="ECO:0000313" key="2">
    <source>
        <dbReference type="EMBL" id="KAK5867931.1"/>
    </source>
</evidence>
<accession>A0AAN7XQ50</accession>
<reference evidence="2 3" key="2">
    <citation type="journal article" date="2023" name="Mol. Biol. Evol.">
        <title>Genomics of Secondarily Temperate Adaptation in the Only Non-Antarctic Icefish.</title>
        <authorList>
            <person name="Rivera-Colon A.G."/>
            <person name="Rayamajhi N."/>
            <person name="Minhas B.F."/>
            <person name="Madrigal G."/>
            <person name="Bilyk K.T."/>
            <person name="Yoon V."/>
            <person name="Hune M."/>
            <person name="Gregory S."/>
            <person name="Cheng C.H.C."/>
            <person name="Catchen J.M."/>
        </authorList>
    </citation>
    <scope>NUCLEOTIDE SEQUENCE [LARGE SCALE GENOMIC DNA]</scope>
    <source>
        <strain evidence="2">JMC-PN-2008</strain>
    </source>
</reference>
<gene>
    <name evidence="2" type="ORF">PBY51_012384</name>
</gene>